<evidence type="ECO:0000256" key="1">
    <source>
        <dbReference type="SAM" id="MobiDB-lite"/>
    </source>
</evidence>
<accession>U4L4Q0</accession>
<dbReference type="AlphaFoldDB" id="U4L4Q0"/>
<dbReference type="Proteomes" id="UP000018144">
    <property type="component" value="Unassembled WGS sequence"/>
</dbReference>
<evidence type="ECO:0000313" key="3">
    <source>
        <dbReference type="Proteomes" id="UP000018144"/>
    </source>
</evidence>
<gene>
    <name evidence="2" type="ORF">PCON_04499</name>
</gene>
<feature type="compositionally biased region" description="Polar residues" evidence="1">
    <location>
        <begin position="20"/>
        <end position="30"/>
    </location>
</feature>
<dbReference type="EMBL" id="HF935229">
    <property type="protein sequence ID" value="CCX05010.1"/>
    <property type="molecule type" value="Genomic_DNA"/>
</dbReference>
<proteinExistence type="predicted"/>
<feature type="region of interest" description="Disordered" evidence="1">
    <location>
        <begin position="20"/>
        <end position="52"/>
    </location>
</feature>
<sequence length="72" mass="7697">MASTLGNVWRYRKEIGGANSLSASARSTPSLKRVLSEKAERQPPSSSSREASKLAFGMKSVYISAAHGKPDT</sequence>
<organism evidence="2 3">
    <name type="scientific">Pyronema omphalodes (strain CBS 100304)</name>
    <name type="common">Pyronema confluens</name>
    <dbReference type="NCBI Taxonomy" id="1076935"/>
    <lineage>
        <taxon>Eukaryota</taxon>
        <taxon>Fungi</taxon>
        <taxon>Dikarya</taxon>
        <taxon>Ascomycota</taxon>
        <taxon>Pezizomycotina</taxon>
        <taxon>Pezizomycetes</taxon>
        <taxon>Pezizales</taxon>
        <taxon>Pyronemataceae</taxon>
        <taxon>Pyronema</taxon>
    </lineage>
</organism>
<keyword evidence="3" id="KW-1185">Reference proteome</keyword>
<reference evidence="2 3" key="1">
    <citation type="journal article" date="2013" name="PLoS Genet.">
        <title>The genome and development-dependent transcriptomes of Pyronema confluens: a window into fungal evolution.</title>
        <authorList>
            <person name="Traeger S."/>
            <person name="Altegoer F."/>
            <person name="Freitag M."/>
            <person name="Gabaldon T."/>
            <person name="Kempken F."/>
            <person name="Kumar A."/>
            <person name="Marcet-Houben M."/>
            <person name="Poggeler S."/>
            <person name="Stajich J.E."/>
            <person name="Nowrousian M."/>
        </authorList>
    </citation>
    <scope>NUCLEOTIDE SEQUENCE [LARGE SCALE GENOMIC DNA]</scope>
    <source>
        <strain evidence="3">CBS 100304</strain>
        <tissue evidence="2">Vegetative mycelium</tissue>
    </source>
</reference>
<name>U4L4Q0_PYROM</name>
<evidence type="ECO:0000313" key="2">
    <source>
        <dbReference type="EMBL" id="CCX05010.1"/>
    </source>
</evidence>
<protein>
    <submittedName>
        <fullName evidence="2">Uncharacterized protein</fullName>
    </submittedName>
</protein>